<dbReference type="AlphaFoldDB" id="A0A8K0WMX1"/>
<dbReference type="Pfam" id="PF12697">
    <property type="entry name" value="Abhydrolase_6"/>
    <property type="match status" value="1"/>
</dbReference>
<dbReference type="Proteomes" id="UP000813444">
    <property type="component" value="Unassembled WGS sequence"/>
</dbReference>
<dbReference type="OrthoDB" id="1263307at2759"/>
<gene>
    <name evidence="2" type="ORF">B0I35DRAFT_360297</name>
</gene>
<dbReference type="PANTHER" id="PTHR37017:SF13">
    <property type="entry name" value="AB HYDROLASE-1 DOMAIN-CONTAINING PROTEIN"/>
    <property type="match status" value="1"/>
</dbReference>
<evidence type="ECO:0000313" key="3">
    <source>
        <dbReference type="Proteomes" id="UP000813444"/>
    </source>
</evidence>
<feature type="domain" description="AB hydrolase-1" evidence="1">
    <location>
        <begin position="8"/>
        <end position="251"/>
    </location>
</feature>
<evidence type="ECO:0000259" key="1">
    <source>
        <dbReference type="Pfam" id="PF12697"/>
    </source>
</evidence>
<dbReference type="GO" id="GO:0016787">
    <property type="term" value="F:hydrolase activity"/>
    <property type="evidence" value="ECO:0007669"/>
    <property type="project" value="UniProtKB-KW"/>
</dbReference>
<dbReference type="EMBL" id="JAGPNK010000015">
    <property type="protein sequence ID" value="KAH7308527.1"/>
    <property type="molecule type" value="Genomic_DNA"/>
</dbReference>
<accession>A0A8K0WMX1</accession>
<organism evidence="2 3">
    <name type="scientific">Stachybotrys elegans</name>
    <dbReference type="NCBI Taxonomy" id="80388"/>
    <lineage>
        <taxon>Eukaryota</taxon>
        <taxon>Fungi</taxon>
        <taxon>Dikarya</taxon>
        <taxon>Ascomycota</taxon>
        <taxon>Pezizomycotina</taxon>
        <taxon>Sordariomycetes</taxon>
        <taxon>Hypocreomycetidae</taxon>
        <taxon>Hypocreales</taxon>
        <taxon>Stachybotryaceae</taxon>
        <taxon>Stachybotrys</taxon>
    </lineage>
</organism>
<keyword evidence="2" id="KW-0378">Hydrolase</keyword>
<comment type="caution">
    <text evidence="2">The sequence shown here is derived from an EMBL/GenBank/DDBJ whole genome shotgun (WGS) entry which is preliminary data.</text>
</comment>
<protein>
    <submittedName>
        <fullName evidence="2">Alpha/beta hydrolase fold-1</fullName>
    </submittedName>
</protein>
<dbReference type="InterPro" id="IPR052897">
    <property type="entry name" value="Sec-Metab_Biosynth_Hydrolase"/>
</dbReference>
<dbReference type="PANTHER" id="PTHR37017">
    <property type="entry name" value="AB HYDROLASE-1 DOMAIN-CONTAINING PROTEIN-RELATED"/>
    <property type="match status" value="1"/>
</dbReference>
<dbReference type="InterPro" id="IPR000073">
    <property type="entry name" value="AB_hydrolase_1"/>
</dbReference>
<dbReference type="Gene3D" id="3.40.50.1820">
    <property type="entry name" value="alpha/beta hydrolase"/>
    <property type="match status" value="1"/>
</dbReference>
<sequence>MACSTPSVLIVPGSFSSGEFYYPLRDAIMAQGFEAKAINLPTVKINPNDTRTPPPMYADADLVAAEVEKLADEGKDVIVVAHSYGGVPMTQGAAGLGKATRAKEGKKGGITTLAYMTAFLPELGQAAIEILSDVPPGQAIQVGDDNGWWYHLNRTAAVDLVFNDLPREEALEWSTRFGNHSAQSFLDPTTQLGYLEEDVAISYLFCEHDRTIPPTHQQRSIDIAERQGKTVAVTRIAADHAPMLSAFDEVVGWIVGIARG</sequence>
<evidence type="ECO:0000313" key="2">
    <source>
        <dbReference type="EMBL" id="KAH7308527.1"/>
    </source>
</evidence>
<name>A0A8K0WMX1_9HYPO</name>
<dbReference type="SUPFAM" id="SSF53474">
    <property type="entry name" value="alpha/beta-Hydrolases"/>
    <property type="match status" value="1"/>
</dbReference>
<reference evidence="2" key="1">
    <citation type="journal article" date="2021" name="Nat. Commun.">
        <title>Genetic determinants of endophytism in the Arabidopsis root mycobiome.</title>
        <authorList>
            <person name="Mesny F."/>
            <person name="Miyauchi S."/>
            <person name="Thiergart T."/>
            <person name="Pickel B."/>
            <person name="Atanasova L."/>
            <person name="Karlsson M."/>
            <person name="Huettel B."/>
            <person name="Barry K.W."/>
            <person name="Haridas S."/>
            <person name="Chen C."/>
            <person name="Bauer D."/>
            <person name="Andreopoulos W."/>
            <person name="Pangilinan J."/>
            <person name="LaButti K."/>
            <person name="Riley R."/>
            <person name="Lipzen A."/>
            <person name="Clum A."/>
            <person name="Drula E."/>
            <person name="Henrissat B."/>
            <person name="Kohler A."/>
            <person name="Grigoriev I.V."/>
            <person name="Martin F.M."/>
            <person name="Hacquard S."/>
        </authorList>
    </citation>
    <scope>NUCLEOTIDE SEQUENCE</scope>
    <source>
        <strain evidence="2">MPI-CAGE-CH-0235</strain>
    </source>
</reference>
<keyword evidence="3" id="KW-1185">Reference proteome</keyword>
<dbReference type="InterPro" id="IPR029058">
    <property type="entry name" value="AB_hydrolase_fold"/>
</dbReference>
<proteinExistence type="predicted"/>